<reference evidence="6" key="1">
    <citation type="submission" date="2022-01" db="EMBL/GenBank/DDBJ databases">
        <title>Colwellia maritima, isolated from seawater.</title>
        <authorList>
            <person name="Kristyanto S."/>
            <person name="Jung J."/>
            <person name="Jeon C.O."/>
        </authorList>
    </citation>
    <scope>NUCLEOTIDE SEQUENCE</scope>
    <source>
        <strain evidence="6">MSW7</strain>
    </source>
</reference>
<dbReference type="InterPro" id="IPR009061">
    <property type="entry name" value="DNA-bd_dom_put_sf"/>
</dbReference>
<feature type="domain" description="HTH merR-type" evidence="5">
    <location>
        <begin position="1"/>
        <end position="69"/>
    </location>
</feature>
<dbReference type="RefSeq" id="WP_242288416.1">
    <property type="nucleotide sequence ID" value="NZ_JAKKSL010000005.1"/>
</dbReference>
<evidence type="ECO:0000259" key="5">
    <source>
        <dbReference type="PROSITE" id="PS50937"/>
    </source>
</evidence>
<dbReference type="PANTHER" id="PTHR30204">
    <property type="entry name" value="REDOX-CYCLING DRUG-SENSING TRANSCRIPTIONAL ACTIVATOR SOXR"/>
    <property type="match status" value="1"/>
</dbReference>
<keyword evidence="1" id="KW-0678">Repressor</keyword>
<evidence type="ECO:0000313" key="6">
    <source>
        <dbReference type="EMBL" id="MCI2285539.1"/>
    </source>
</evidence>
<dbReference type="InterPro" id="IPR047057">
    <property type="entry name" value="MerR_fam"/>
</dbReference>
<keyword evidence="3" id="KW-0238">DNA-binding</keyword>
<dbReference type="PROSITE" id="PS50937">
    <property type="entry name" value="HTH_MERR_2"/>
    <property type="match status" value="1"/>
</dbReference>
<evidence type="ECO:0000256" key="2">
    <source>
        <dbReference type="ARBA" id="ARBA00023015"/>
    </source>
</evidence>
<evidence type="ECO:0000313" key="7">
    <source>
        <dbReference type="Proteomes" id="UP001139646"/>
    </source>
</evidence>
<evidence type="ECO:0000256" key="4">
    <source>
        <dbReference type="ARBA" id="ARBA00023163"/>
    </source>
</evidence>
<dbReference type="EMBL" id="JAKKSL010000005">
    <property type="protein sequence ID" value="MCI2285539.1"/>
    <property type="molecule type" value="Genomic_DNA"/>
</dbReference>
<evidence type="ECO:0000256" key="3">
    <source>
        <dbReference type="ARBA" id="ARBA00023125"/>
    </source>
</evidence>
<dbReference type="Pfam" id="PF13411">
    <property type="entry name" value="MerR_1"/>
    <property type="match status" value="1"/>
</dbReference>
<gene>
    <name evidence="6" type="ORF">L3081_21770</name>
</gene>
<dbReference type="PRINTS" id="PR00040">
    <property type="entry name" value="HTHMERR"/>
</dbReference>
<dbReference type="SUPFAM" id="SSF46955">
    <property type="entry name" value="Putative DNA-binding domain"/>
    <property type="match status" value="1"/>
</dbReference>
<dbReference type="PANTHER" id="PTHR30204:SF69">
    <property type="entry name" value="MERR-FAMILY TRANSCRIPTIONAL REGULATOR"/>
    <property type="match status" value="1"/>
</dbReference>
<evidence type="ECO:0000256" key="1">
    <source>
        <dbReference type="ARBA" id="ARBA00022491"/>
    </source>
</evidence>
<sequence>MTIGKLANAVGISVETIRFYQRQGLVTQPEKPLNGFRQYPASTISRLKFIINAKGLGFTLNEIRSLDDLSYGCRAFHNMATSKLDDIRNEISHLQAIEKKLMNIIDCCSPDCKEERCAVIEKMHY</sequence>
<protein>
    <submittedName>
        <fullName evidence="6">Heavy metal-responsive transcriptional regulator</fullName>
    </submittedName>
</protein>
<dbReference type="InterPro" id="IPR000551">
    <property type="entry name" value="MerR-type_HTH_dom"/>
</dbReference>
<organism evidence="6 7">
    <name type="scientific">Colwellia maritima</name>
    <dbReference type="NCBI Taxonomy" id="2912588"/>
    <lineage>
        <taxon>Bacteria</taxon>
        <taxon>Pseudomonadati</taxon>
        <taxon>Pseudomonadota</taxon>
        <taxon>Gammaproteobacteria</taxon>
        <taxon>Alteromonadales</taxon>
        <taxon>Colwelliaceae</taxon>
        <taxon>Colwellia</taxon>
    </lineage>
</organism>
<dbReference type="SMART" id="SM00422">
    <property type="entry name" value="HTH_MERR"/>
    <property type="match status" value="1"/>
</dbReference>
<keyword evidence="2" id="KW-0805">Transcription regulation</keyword>
<dbReference type="Proteomes" id="UP001139646">
    <property type="component" value="Unassembled WGS sequence"/>
</dbReference>
<comment type="caution">
    <text evidence="6">The sequence shown here is derived from an EMBL/GenBank/DDBJ whole genome shotgun (WGS) entry which is preliminary data.</text>
</comment>
<accession>A0ABS9X5P2</accession>
<dbReference type="PROSITE" id="PS00552">
    <property type="entry name" value="HTH_MERR_1"/>
    <property type="match status" value="1"/>
</dbReference>
<dbReference type="Gene3D" id="1.10.1660.10">
    <property type="match status" value="1"/>
</dbReference>
<dbReference type="CDD" id="cd04770">
    <property type="entry name" value="HTH_HMRTR"/>
    <property type="match status" value="1"/>
</dbReference>
<proteinExistence type="predicted"/>
<name>A0ABS9X5P2_9GAMM</name>
<keyword evidence="4" id="KW-0804">Transcription</keyword>
<keyword evidence="7" id="KW-1185">Reference proteome</keyword>